<sequence>MDSSGDDLPVSGGPALSFGFNLGRIAGAGEDSDPVLRDGRELGLVAVFDGMGGAGGTVYETPDGPRTGAYLASRVARDVVEQRLVALLDPDWNLDGAATAADLRRSLRTALQERLAELRAPASGLRSRLLRALPTTIAVAALQRRERDGRQWSCHLFWAGDSRVYAFEPGGGACQLTRDDIRDSGDAMANLREDSVVSNAVSADTDFVVHHRRTELTAPFLVMAATDGCFGYVPSPMHFEHLVLASLRDSHDTDGWSAAVQARIGAVTGDDASMAVLGIGADHDTFRALFAPRTAELERRWITPLDGLDADVREQERKLEELREARRKRRAQLWAAYKPGYERHLAPPTTEGTP</sequence>
<accession>A0ABW1I822</accession>
<dbReference type="Proteomes" id="UP001596119">
    <property type="component" value="Unassembled WGS sequence"/>
</dbReference>
<feature type="coiled-coil region" evidence="1">
    <location>
        <begin position="305"/>
        <end position="332"/>
    </location>
</feature>
<organism evidence="2 3">
    <name type="scientific">Pseudonocardia lutea</name>
    <dbReference type="NCBI Taxonomy" id="2172015"/>
    <lineage>
        <taxon>Bacteria</taxon>
        <taxon>Bacillati</taxon>
        <taxon>Actinomycetota</taxon>
        <taxon>Actinomycetes</taxon>
        <taxon>Pseudonocardiales</taxon>
        <taxon>Pseudonocardiaceae</taxon>
        <taxon>Pseudonocardia</taxon>
    </lineage>
</organism>
<evidence type="ECO:0000313" key="2">
    <source>
        <dbReference type="EMBL" id="MFC5949801.1"/>
    </source>
</evidence>
<dbReference type="GO" id="GO:0004722">
    <property type="term" value="F:protein serine/threonine phosphatase activity"/>
    <property type="evidence" value="ECO:0007669"/>
    <property type="project" value="UniProtKB-EC"/>
</dbReference>
<reference evidence="3" key="1">
    <citation type="journal article" date="2019" name="Int. J. Syst. Evol. Microbiol.">
        <title>The Global Catalogue of Microorganisms (GCM) 10K type strain sequencing project: providing services to taxonomists for standard genome sequencing and annotation.</title>
        <authorList>
            <consortium name="The Broad Institute Genomics Platform"/>
            <consortium name="The Broad Institute Genome Sequencing Center for Infectious Disease"/>
            <person name="Wu L."/>
            <person name="Ma J."/>
        </authorList>
    </citation>
    <scope>NUCLEOTIDE SEQUENCE [LARGE SCALE GENOMIC DNA]</scope>
    <source>
        <strain evidence="3">CGMCC 4.7397</strain>
    </source>
</reference>
<evidence type="ECO:0000256" key="1">
    <source>
        <dbReference type="SAM" id="Coils"/>
    </source>
</evidence>
<keyword evidence="1" id="KW-0175">Coiled coil</keyword>
<dbReference type="InterPro" id="IPR036457">
    <property type="entry name" value="PPM-type-like_dom_sf"/>
</dbReference>
<keyword evidence="3" id="KW-1185">Reference proteome</keyword>
<dbReference type="Gene3D" id="3.60.40.10">
    <property type="entry name" value="PPM-type phosphatase domain"/>
    <property type="match status" value="1"/>
</dbReference>
<proteinExistence type="predicted"/>
<protein>
    <submittedName>
        <fullName evidence="2">PP2C family protein-serine/threonine phosphatase</fullName>
        <ecNumber evidence="2">3.1.3.16</ecNumber>
    </submittedName>
</protein>
<comment type="caution">
    <text evidence="2">The sequence shown here is derived from an EMBL/GenBank/DDBJ whole genome shotgun (WGS) entry which is preliminary data.</text>
</comment>
<dbReference type="EMBL" id="JBHSQK010000039">
    <property type="protein sequence ID" value="MFC5949801.1"/>
    <property type="molecule type" value="Genomic_DNA"/>
</dbReference>
<keyword evidence="2" id="KW-0378">Hydrolase</keyword>
<dbReference type="RefSeq" id="WP_379566944.1">
    <property type="nucleotide sequence ID" value="NZ_JBHSQK010000039.1"/>
</dbReference>
<dbReference type="SUPFAM" id="SSF81606">
    <property type="entry name" value="PP2C-like"/>
    <property type="match status" value="1"/>
</dbReference>
<dbReference type="EC" id="3.1.3.16" evidence="2"/>
<gene>
    <name evidence="2" type="ORF">ACFQH9_16130</name>
</gene>
<evidence type="ECO:0000313" key="3">
    <source>
        <dbReference type="Proteomes" id="UP001596119"/>
    </source>
</evidence>
<name>A0ABW1I822_9PSEU</name>